<organism evidence="11 12">
    <name type="scientific">Tachysurus vachellii</name>
    <name type="common">Darkbarbel catfish</name>
    <name type="synonym">Pelteobagrus vachellii</name>
    <dbReference type="NCBI Taxonomy" id="175792"/>
    <lineage>
        <taxon>Eukaryota</taxon>
        <taxon>Metazoa</taxon>
        <taxon>Chordata</taxon>
        <taxon>Craniata</taxon>
        <taxon>Vertebrata</taxon>
        <taxon>Euteleostomi</taxon>
        <taxon>Actinopterygii</taxon>
        <taxon>Neopterygii</taxon>
        <taxon>Teleostei</taxon>
        <taxon>Ostariophysi</taxon>
        <taxon>Siluriformes</taxon>
        <taxon>Bagridae</taxon>
        <taxon>Tachysurus</taxon>
    </lineage>
</organism>
<dbReference type="SMART" id="SM00408">
    <property type="entry name" value="IGc2"/>
    <property type="match status" value="5"/>
</dbReference>
<keyword evidence="6" id="KW-0325">Glycoprotein</keyword>
<evidence type="ECO:0000256" key="1">
    <source>
        <dbReference type="ARBA" id="ARBA00004236"/>
    </source>
</evidence>
<dbReference type="InterPro" id="IPR036179">
    <property type="entry name" value="Ig-like_dom_sf"/>
</dbReference>
<sequence>MLHCAVYDTTPQIRLLVKWEKENGGLAPGLHQMANGSLFFSWLKEEDLGRYVCSARKGSKQLRSVVTVSKACLENVFFSPQSQSVIKGQDVFFQCVSGDSSPPAHISWLKNNRALNRGTQIQGQYGGGSQRKTSGTLYLTNVTKEDQGHYVCVTHNLLLNISKQSSTATLTVDRYSMSLEIMQGPVNTTVLIETATAMHCIVRGFPTPKVQWFKDDQVLPNTSRCDLHDDGQLLVFERVLPEDEGFYYCEAENDKEKLRSQAAYLLPAVMDRTFVLQPVNKIVKKGDSVTLYCRPPHSRPPALVSWFRNNQLLQSRSHISIQSTGDLLFHSVQETDNGSYFCRASNSFLQRSITSRNIFLEVLAPPSVTIWPLAVISAVGAEVVIHCQVSGHPVPSIEWSKHGQSVRTGGKITKGVWNATLYISSVRIYDEGFYTCAATNTLGQDEKTTRLRIAAKPVIVLFAGSVNVSKGATIILPCRAVGNPPLKYSWHTSLQTPLSLSQRILIDDNETLHISNAHQSDAGEYYCTAENNLGQDRRKATITVFSADPEEDLLSTIPEIKPDGPINSINDQNLKTYKDIFLKNSPTHFISVPTPISSYTSLTDHDNVNTGETQKNQDLPRIPGSQLVFPYYKTLETHTQKRHADVTPSNLITQHTDEAMLLPSHKQPESLSAHSLQPFNQISLKGISDQRTSSQQDHSSPSSVVQDLELSQTSEFTLYDRNSVTSTSPLEVHHYRSQPAEQLTATKASHANNTELFEMLNKNTSKAPMRTTDNNAREKRKSQSWLPLLEKHDIPIVVGVGVSLAFIFVTMAFYSLFRKNDPVAITTGRTALRGLGGPCRHGERLAIERTYDNKAFEDDNMVAVIEQSPNMSEMRAHPPTSSPSTLLMEPSYDDTQEDIQPSQDMPVIVETHSEPSEFETSFEEGKATPSLPSDVQLQCMEDLRSQDLGQCQSEGAPSPPLSNPVGTQEDALRSSLTLQTSDSSSTPVHHSISLSHASCPLMLSHCVTLGMTSVSVDVHFYPSTPTQYGPLRPQSNVRHEHDQNALSSHHGKS</sequence>
<dbReference type="GO" id="GO:0070593">
    <property type="term" value="P:dendrite self-avoidance"/>
    <property type="evidence" value="ECO:0007669"/>
    <property type="project" value="TreeGrafter"/>
</dbReference>
<keyword evidence="2" id="KW-1003">Cell membrane</keyword>
<gene>
    <name evidence="11" type="ORF">Q7C36_010559</name>
</gene>
<dbReference type="EMBL" id="JAVHJS010000010">
    <property type="protein sequence ID" value="KAK2845705.1"/>
    <property type="molecule type" value="Genomic_DNA"/>
</dbReference>
<keyword evidence="9" id="KW-0812">Transmembrane</keyword>
<keyword evidence="4 9" id="KW-0472">Membrane</keyword>
<dbReference type="Proteomes" id="UP001187315">
    <property type="component" value="Unassembled WGS sequence"/>
</dbReference>
<reference evidence="11" key="1">
    <citation type="submission" date="2023-08" db="EMBL/GenBank/DDBJ databases">
        <title>Pelteobagrus vachellii genome.</title>
        <authorList>
            <person name="Liu H."/>
        </authorList>
    </citation>
    <scope>NUCLEOTIDE SEQUENCE</scope>
    <source>
        <strain evidence="11">PRFRI_2022a</strain>
        <tissue evidence="11">Muscle</tissue>
    </source>
</reference>
<feature type="domain" description="Ig-like" evidence="10">
    <location>
        <begin position="193"/>
        <end position="260"/>
    </location>
</feature>
<dbReference type="InterPro" id="IPR007110">
    <property type="entry name" value="Ig-like_dom"/>
</dbReference>
<dbReference type="InterPro" id="IPR003599">
    <property type="entry name" value="Ig_sub"/>
</dbReference>
<feature type="compositionally biased region" description="Low complexity" evidence="8">
    <location>
        <begin position="973"/>
        <end position="986"/>
    </location>
</feature>
<dbReference type="FunFam" id="2.60.40.10:FF:000005">
    <property type="entry name" value="Neuronal cell adhesion molecule"/>
    <property type="match status" value="1"/>
</dbReference>
<evidence type="ECO:0000256" key="5">
    <source>
        <dbReference type="ARBA" id="ARBA00023157"/>
    </source>
</evidence>
<feature type="domain" description="Ig-like" evidence="10">
    <location>
        <begin position="366"/>
        <end position="454"/>
    </location>
</feature>
<proteinExistence type="predicted"/>
<name>A0AA88SWU1_TACVA</name>
<keyword evidence="12" id="KW-1185">Reference proteome</keyword>
<dbReference type="GO" id="GO:0007411">
    <property type="term" value="P:axon guidance"/>
    <property type="evidence" value="ECO:0007669"/>
    <property type="project" value="TreeGrafter"/>
</dbReference>
<keyword evidence="9" id="KW-1133">Transmembrane helix</keyword>
<feature type="region of interest" description="Disordered" evidence="8">
    <location>
        <begin position="688"/>
        <end position="707"/>
    </location>
</feature>
<feature type="compositionally biased region" description="Polar residues" evidence="8">
    <location>
        <begin position="760"/>
        <end position="774"/>
    </location>
</feature>
<dbReference type="InterPro" id="IPR013098">
    <property type="entry name" value="Ig_I-set"/>
</dbReference>
<evidence type="ECO:0000256" key="9">
    <source>
        <dbReference type="SAM" id="Phobius"/>
    </source>
</evidence>
<evidence type="ECO:0000259" key="10">
    <source>
        <dbReference type="PROSITE" id="PS50835"/>
    </source>
</evidence>
<dbReference type="Pfam" id="PF07679">
    <property type="entry name" value="I-set"/>
    <property type="match status" value="3"/>
</dbReference>
<keyword evidence="7" id="KW-0393">Immunoglobulin domain</keyword>
<evidence type="ECO:0000313" key="11">
    <source>
        <dbReference type="EMBL" id="KAK2845705.1"/>
    </source>
</evidence>
<feature type="compositionally biased region" description="Low complexity" evidence="8">
    <location>
        <begin position="693"/>
        <end position="707"/>
    </location>
</feature>
<dbReference type="Pfam" id="PF13927">
    <property type="entry name" value="Ig_3"/>
    <property type="match status" value="2"/>
</dbReference>
<feature type="domain" description="Ig-like" evidence="10">
    <location>
        <begin position="267"/>
        <end position="354"/>
    </location>
</feature>
<evidence type="ECO:0000256" key="3">
    <source>
        <dbReference type="ARBA" id="ARBA00022737"/>
    </source>
</evidence>
<comment type="subcellular location">
    <subcellularLocation>
        <location evidence="1">Cell membrane</location>
    </subcellularLocation>
</comment>
<accession>A0AA88SWU1</accession>
<evidence type="ECO:0000256" key="8">
    <source>
        <dbReference type="SAM" id="MobiDB-lite"/>
    </source>
</evidence>
<evidence type="ECO:0000313" key="12">
    <source>
        <dbReference type="Proteomes" id="UP001187315"/>
    </source>
</evidence>
<dbReference type="InterPro" id="IPR013783">
    <property type="entry name" value="Ig-like_fold"/>
</dbReference>
<keyword evidence="5" id="KW-1015">Disulfide bond</keyword>
<dbReference type="Gene3D" id="2.60.40.10">
    <property type="entry name" value="Immunoglobulins"/>
    <property type="match status" value="6"/>
</dbReference>
<feature type="domain" description="Ig-like" evidence="10">
    <location>
        <begin position="457"/>
        <end position="543"/>
    </location>
</feature>
<protein>
    <recommendedName>
        <fullName evidence="10">Ig-like domain-containing protein</fullName>
    </recommendedName>
</protein>
<feature type="domain" description="Ig-like" evidence="10">
    <location>
        <begin position="74"/>
        <end position="171"/>
    </location>
</feature>
<dbReference type="PROSITE" id="PS50835">
    <property type="entry name" value="IG_LIKE"/>
    <property type="match status" value="6"/>
</dbReference>
<dbReference type="GO" id="GO:0005886">
    <property type="term" value="C:plasma membrane"/>
    <property type="evidence" value="ECO:0007669"/>
    <property type="project" value="UniProtKB-SubCell"/>
</dbReference>
<feature type="region of interest" description="Disordered" evidence="8">
    <location>
        <begin position="868"/>
        <end position="899"/>
    </location>
</feature>
<evidence type="ECO:0000256" key="6">
    <source>
        <dbReference type="ARBA" id="ARBA00023180"/>
    </source>
</evidence>
<dbReference type="GO" id="GO:0030424">
    <property type="term" value="C:axon"/>
    <property type="evidence" value="ECO:0007669"/>
    <property type="project" value="TreeGrafter"/>
</dbReference>
<evidence type="ECO:0000256" key="7">
    <source>
        <dbReference type="ARBA" id="ARBA00023319"/>
    </source>
</evidence>
<feature type="transmembrane region" description="Helical" evidence="9">
    <location>
        <begin position="796"/>
        <end position="817"/>
    </location>
</feature>
<dbReference type="PANTHER" id="PTHR10075">
    <property type="entry name" value="BASIGIN RELATED"/>
    <property type="match status" value="1"/>
</dbReference>
<dbReference type="SUPFAM" id="SSF48726">
    <property type="entry name" value="Immunoglobulin"/>
    <property type="match status" value="6"/>
</dbReference>
<feature type="region of interest" description="Disordered" evidence="8">
    <location>
        <begin position="760"/>
        <end position="779"/>
    </location>
</feature>
<feature type="region of interest" description="Disordered" evidence="8">
    <location>
        <begin position="1027"/>
        <end position="1053"/>
    </location>
</feature>
<dbReference type="PANTHER" id="PTHR10075:SF103">
    <property type="entry name" value="ROUNDABOUT HOMOLOG 4"/>
    <property type="match status" value="1"/>
</dbReference>
<evidence type="ECO:0000256" key="2">
    <source>
        <dbReference type="ARBA" id="ARBA00022475"/>
    </source>
</evidence>
<dbReference type="AlphaFoldDB" id="A0AA88SWU1"/>
<dbReference type="GO" id="GO:0007156">
    <property type="term" value="P:homophilic cell adhesion via plasma membrane adhesion molecules"/>
    <property type="evidence" value="ECO:0007669"/>
    <property type="project" value="TreeGrafter"/>
</dbReference>
<feature type="region of interest" description="Disordered" evidence="8">
    <location>
        <begin position="949"/>
        <end position="991"/>
    </location>
</feature>
<dbReference type="SMART" id="SM00409">
    <property type="entry name" value="IG"/>
    <property type="match status" value="5"/>
</dbReference>
<comment type="caution">
    <text evidence="11">The sequence shown here is derived from an EMBL/GenBank/DDBJ whole genome shotgun (WGS) entry which is preliminary data.</text>
</comment>
<dbReference type="GO" id="GO:0098632">
    <property type="term" value="F:cell-cell adhesion mediator activity"/>
    <property type="evidence" value="ECO:0007669"/>
    <property type="project" value="TreeGrafter"/>
</dbReference>
<dbReference type="InterPro" id="IPR003598">
    <property type="entry name" value="Ig_sub2"/>
</dbReference>
<evidence type="ECO:0000256" key="4">
    <source>
        <dbReference type="ARBA" id="ARBA00023136"/>
    </source>
</evidence>
<feature type="domain" description="Ig-like" evidence="10">
    <location>
        <begin position="1"/>
        <end position="69"/>
    </location>
</feature>
<keyword evidence="3" id="KW-0677">Repeat</keyword>
<dbReference type="FunFam" id="2.60.40.10:FF:000032">
    <property type="entry name" value="palladin isoform X1"/>
    <property type="match status" value="1"/>
</dbReference>